<accession>A0A183TST8</accession>
<name>A0A183TST8_SCHSO</name>
<dbReference type="OrthoDB" id="8117402at2759"/>
<evidence type="ECO:0000313" key="2">
    <source>
        <dbReference type="EMBL" id="VDM05922.1"/>
    </source>
</evidence>
<dbReference type="Proteomes" id="UP000275846">
    <property type="component" value="Unassembled WGS sequence"/>
</dbReference>
<gene>
    <name evidence="2" type="ORF">SSLN_LOCUS19536</name>
</gene>
<reference evidence="4" key="1">
    <citation type="submission" date="2016-06" db="UniProtKB">
        <authorList>
            <consortium name="WormBaseParasite"/>
        </authorList>
    </citation>
    <scope>IDENTIFICATION</scope>
</reference>
<evidence type="ECO:0000313" key="4">
    <source>
        <dbReference type="WBParaSite" id="SSLN_0002026701-mRNA-1"/>
    </source>
</evidence>
<evidence type="ECO:0000256" key="1">
    <source>
        <dbReference type="SAM" id="MobiDB-lite"/>
    </source>
</evidence>
<feature type="region of interest" description="Disordered" evidence="1">
    <location>
        <begin position="1"/>
        <end position="31"/>
    </location>
</feature>
<dbReference type="EMBL" id="UYSU01047958">
    <property type="protein sequence ID" value="VDM05922.1"/>
    <property type="molecule type" value="Genomic_DNA"/>
</dbReference>
<dbReference type="WBParaSite" id="SSLN_0002026701-mRNA-1">
    <property type="protein sequence ID" value="SSLN_0002026701-mRNA-1"/>
    <property type="gene ID" value="SSLN_0002026701"/>
</dbReference>
<reference evidence="2 3" key="2">
    <citation type="submission" date="2018-11" db="EMBL/GenBank/DDBJ databases">
        <authorList>
            <consortium name="Pathogen Informatics"/>
        </authorList>
    </citation>
    <scope>NUCLEOTIDE SEQUENCE [LARGE SCALE GENOMIC DNA]</scope>
    <source>
        <strain evidence="2 3">NST_G2</strain>
    </source>
</reference>
<organism evidence="4">
    <name type="scientific">Schistocephalus solidus</name>
    <name type="common">Tapeworm</name>
    <dbReference type="NCBI Taxonomy" id="70667"/>
    <lineage>
        <taxon>Eukaryota</taxon>
        <taxon>Metazoa</taxon>
        <taxon>Spiralia</taxon>
        <taxon>Lophotrochozoa</taxon>
        <taxon>Platyhelminthes</taxon>
        <taxon>Cestoda</taxon>
        <taxon>Eucestoda</taxon>
        <taxon>Diphyllobothriidea</taxon>
        <taxon>Diphyllobothriidae</taxon>
        <taxon>Schistocephalus</taxon>
    </lineage>
</organism>
<feature type="compositionally biased region" description="Basic and acidic residues" evidence="1">
    <location>
        <begin position="8"/>
        <end position="19"/>
    </location>
</feature>
<proteinExistence type="predicted"/>
<protein>
    <submittedName>
        <fullName evidence="4">C2H2-type domain-containing protein</fullName>
    </submittedName>
</protein>
<evidence type="ECO:0000313" key="3">
    <source>
        <dbReference type="Proteomes" id="UP000275846"/>
    </source>
</evidence>
<keyword evidence="3" id="KW-1185">Reference proteome</keyword>
<dbReference type="AlphaFoldDB" id="A0A183TST8"/>
<sequence length="163" mass="17736">MAQFGHMRIHDSGIHRNADNTDTSCTPSAPAILTANVTPNTMNDIPPASNDFSCPHCARIFNSRIGLLSSRLQSEPHVGDNEVVICPTIGNADRLGHQHVLSISPPDENIVQQMPAPRPRVHPRDLLPRQKAEEGVGQQETVFHTRAQQKDAVIVTATETVGT</sequence>